<name>A0A014NCY5_9HYPO</name>
<feature type="region of interest" description="Disordered" evidence="1">
    <location>
        <begin position="1"/>
        <end position="33"/>
    </location>
</feature>
<feature type="region of interest" description="Disordered" evidence="1">
    <location>
        <begin position="471"/>
        <end position="618"/>
    </location>
</feature>
<dbReference type="HOGENOM" id="CLU_023052_0_0_1"/>
<feature type="compositionally biased region" description="Basic and acidic residues" evidence="1">
    <location>
        <begin position="550"/>
        <end position="564"/>
    </location>
</feature>
<dbReference type="InterPro" id="IPR017956">
    <property type="entry name" value="AT_hook_DNA-bd_motif"/>
</dbReference>
<dbReference type="SMART" id="SM00384">
    <property type="entry name" value="AT_hook"/>
    <property type="match status" value="2"/>
</dbReference>
<dbReference type="GO" id="GO:0003677">
    <property type="term" value="F:DNA binding"/>
    <property type="evidence" value="ECO:0007669"/>
    <property type="project" value="InterPro"/>
</dbReference>
<dbReference type="AlphaFoldDB" id="A0A014NCY5"/>
<evidence type="ECO:0008006" key="4">
    <source>
        <dbReference type="Google" id="ProtNLM"/>
    </source>
</evidence>
<feature type="region of interest" description="Disordered" evidence="1">
    <location>
        <begin position="100"/>
        <end position="126"/>
    </location>
</feature>
<feature type="compositionally biased region" description="Low complexity" evidence="1">
    <location>
        <begin position="503"/>
        <end position="514"/>
    </location>
</feature>
<protein>
    <recommendedName>
        <fullName evidence="4">AT hook, DNA-binding motif protein</fullName>
    </recommendedName>
</protein>
<feature type="region of interest" description="Disordered" evidence="1">
    <location>
        <begin position="392"/>
        <end position="415"/>
    </location>
</feature>
<reference evidence="2 3" key="1">
    <citation type="submission" date="2014-02" db="EMBL/GenBank/DDBJ databases">
        <title>The genome sequence of the entomopathogenic fungus Metarhizium robertsii ARSEF 2575.</title>
        <authorList>
            <person name="Giuliano Garisto Donzelli B."/>
            <person name="Roe B.A."/>
            <person name="Macmil S.L."/>
            <person name="Krasnoff S.B."/>
            <person name="Gibson D.M."/>
        </authorList>
    </citation>
    <scope>NUCLEOTIDE SEQUENCE [LARGE SCALE GENOMIC DNA]</scope>
    <source>
        <strain evidence="2 3">ARSEF 2575</strain>
    </source>
</reference>
<comment type="caution">
    <text evidence="2">The sequence shown here is derived from an EMBL/GenBank/DDBJ whole genome shotgun (WGS) entry which is preliminary data.</text>
</comment>
<organism evidence="2 3">
    <name type="scientific">Metarhizium robertsii</name>
    <dbReference type="NCBI Taxonomy" id="568076"/>
    <lineage>
        <taxon>Eukaryota</taxon>
        <taxon>Fungi</taxon>
        <taxon>Dikarya</taxon>
        <taxon>Ascomycota</taxon>
        <taxon>Pezizomycotina</taxon>
        <taxon>Sordariomycetes</taxon>
        <taxon>Hypocreomycetidae</taxon>
        <taxon>Hypocreales</taxon>
        <taxon>Clavicipitaceae</taxon>
        <taxon>Metarhizium</taxon>
    </lineage>
</organism>
<gene>
    <name evidence="2" type="ORF">X797_007333</name>
</gene>
<feature type="region of interest" description="Disordered" evidence="1">
    <location>
        <begin position="54"/>
        <end position="73"/>
    </location>
</feature>
<evidence type="ECO:0000313" key="2">
    <source>
        <dbReference type="EMBL" id="EXU99522.1"/>
    </source>
</evidence>
<feature type="compositionally biased region" description="Basic and acidic residues" evidence="1">
    <location>
        <begin position="516"/>
        <end position="527"/>
    </location>
</feature>
<feature type="compositionally biased region" description="Basic and acidic residues" evidence="1">
    <location>
        <begin position="577"/>
        <end position="597"/>
    </location>
</feature>
<proteinExistence type="predicted"/>
<feature type="compositionally biased region" description="Polar residues" evidence="1">
    <location>
        <begin position="17"/>
        <end position="29"/>
    </location>
</feature>
<dbReference type="OrthoDB" id="5404794at2759"/>
<feature type="region of interest" description="Disordered" evidence="1">
    <location>
        <begin position="261"/>
        <end position="297"/>
    </location>
</feature>
<evidence type="ECO:0000313" key="3">
    <source>
        <dbReference type="Proteomes" id="UP000030151"/>
    </source>
</evidence>
<sequence>MSTNRTEGELYMEDVNAPSTTTGDDTASLSHGERERFTCVQHVTDSELEPATDWRFGGRVQGPTSNVRSRREHTALKARRKAVVRWRNWQTLQSMETKITESTACGRAHQRDRHKESKQAKPSLVARGAEGWRPTTAARKNMAVEPESSLQSFRQWSEWPCGGWQVVPRFHAPICICRYALPVSVPKCQVLLLEACLKLNVPHPIKSPSNKKLRATLGPCFTLSKMVSRAPASTPAYSYHAYPRPVTPKFRHKMTPVVIEDSDGDESDVTSSPRRVTQAVPLQASSPTAATHPSGSTDSTFFKSIYNEHRDAANEHVTNQIEEITEVMDASSFDNGFQETRGTGILDKSLWDVPSSPEFAQPKPSKKQEGSLSTRTKITRGLRRRLDDIGYVSQEDELPEMTAQSRKKRRVEQDTGSDDLVSTVLIEGDPSWVSTRQKQRLVSVHDGTLGSATKPLEQRCVNVVSSGTATNINTQRSNDAVLSESTPEKRGPETARVGVARGSSPASPAVPMPVLETKRGTAKVQDRKKSKRVVIDSDDESDGGDYSPWEAKHDSPTFEEKELPKPVAGKKQRGRPRKTDTAAPMEKEKEKDPETNGKRKRGRPKKSAAVLKVDSNDEAQEIAPAIPEHTHTEPGIKPQPDVKAAHIEKLGPDVAETVNHAAVKPVTKETPGTPISDAKVGTGISAVQKAAGRTPSTPTGGLGRSLYRVGLSKNTRIAPLLKVIRK</sequence>
<feature type="compositionally biased region" description="Polar residues" evidence="1">
    <location>
        <begin position="283"/>
        <end position="297"/>
    </location>
</feature>
<dbReference type="Proteomes" id="UP000030151">
    <property type="component" value="Unassembled WGS sequence"/>
</dbReference>
<dbReference type="eggNOG" id="ENOG502RKXA">
    <property type="taxonomic scope" value="Eukaryota"/>
</dbReference>
<evidence type="ECO:0000256" key="1">
    <source>
        <dbReference type="SAM" id="MobiDB-lite"/>
    </source>
</evidence>
<accession>A0A014NCY5</accession>
<dbReference type="Pfam" id="PF02178">
    <property type="entry name" value="AT_hook"/>
    <property type="match status" value="2"/>
</dbReference>
<dbReference type="EMBL" id="JELW01000018">
    <property type="protein sequence ID" value="EXU99522.1"/>
    <property type="molecule type" value="Genomic_DNA"/>
</dbReference>
<feature type="region of interest" description="Disordered" evidence="1">
    <location>
        <begin position="350"/>
        <end position="377"/>
    </location>
</feature>
<feature type="compositionally biased region" description="Polar residues" evidence="1">
    <location>
        <begin position="471"/>
        <end position="485"/>
    </location>
</feature>